<comment type="subcellular location">
    <subcellularLocation>
        <location evidence="1">Membrane</location>
    </subcellularLocation>
</comment>
<reference evidence="6" key="1">
    <citation type="submission" date="2025-08" db="UniProtKB">
        <authorList>
            <consortium name="RefSeq"/>
        </authorList>
    </citation>
    <scope>IDENTIFICATION</scope>
    <source>
        <strain evidence="6">J_2021</strain>
        <tissue evidence="6">Erythrocytes</tissue>
    </source>
</reference>
<dbReference type="PANTHER" id="PTHR12080:SF59">
    <property type="entry name" value="HEPATIC AND GLIAL CELL ADHESION MOLECULE"/>
    <property type="match status" value="1"/>
</dbReference>
<dbReference type="GO" id="GO:0005911">
    <property type="term" value="C:cell-cell junction"/>
    <property type="evidence" value="ECO:0007669"/>
    <property type="project" value="TreeGrafter"/>
</dbReference>
<dbReference type="OrthoDB" id="6353782at2759"/>
<dbReference type="KEGG" id="xla:108697441"/>
<dbReference type="InterPro" id="IPR036179">
    <property type="entry name" value="Ig-like_dom_sf"/>
</dbReference>
<evidence type="ECO:0000313" key="7">
    <source>
        <dbReference type="Xenbase" id="XB-GENE-22166509"/>
    </source>
</evidence>
<dbReference type="Proteomes" id="UP000186698">
    <property type="component" value="Chromosome 1L"/>
</dbReference>
<name>A0A1L8HSN6_XENLA</name>
<keyword evidence="2" id="KW-0732">Signal</keyword>
<dbReference type="GeneID" id="108697441"/>
<dbReference type="PANTHER" id="PTHR12080">
    <property type="entry name" value="SIGNALING LYMPHOCYTIC ACTIVATION MOLECULE"/>
    <property type="match status" value="1"/>
</dbReference>
<dbReference type="AGR" id="Xenbase:XB-GENE-22166509"/>
<dbReference type="GO" id="GO:0016020">
    <property type="term" value="C:membrane"/>
    <property type="evidence" value="ECO:0007669"/>
    <property type="project" value="UniProtKB-SubCell"/>
</dbReference>
<sequence length="436" mass="48477">MWLLSLLIVLSGAESCAAADGDVIRHELYGEVGKSVAIPMVDFDLDGWWELKKPNSDPDWVVNYHGWYAFQFLYESRGQIIKSNRTVLLKNLTKSDSWEYEQWANGKLWSKINIQVLDPLYPPVLWSEGPSPEACLVLLQCEGSGGSAETLALMKDGEEVKGNITVMGNISVFTINVGDPLSWGQYTCEKRNPMSSKASKSIMVGSPVSLMETLCFCLIIAGLAFSLYVIAFGLFWNIIVPRARQNKRIKASPLIKGLADVVFIVKILSPLAATVVSAFGHYLISFFQVSFIVLSVAFFAIRIFFSIIPYCQYCSNLSNYSFIKWIMGFTDYFFISGFFLSETILFSRNYPPPCEKTLEPGLLYTLPWFIPCVLLVLAVFVYRKVKPWNNATEQNPKQPLAGDRVGGMDTGMEGSDSCKPDSSFIGVAAEGDLATG</sequence>
<evidence type="ECO:0000256" key="4">
    <source>
        <dbReference type="ARBA" id="ARBA00023180"/>
    </source>
</evidence>
<dbReference type="OMA" id="ASKSIMV"/>
<dbReference type="PaxDb" id="8355-A0A1L8HSN6"/>
<dbReference type="Bgee" id="108697441">
    <property type="expression patterns" value="Expressed in spleen and 12 other cell types or tissues"/>
</dbReference>
<accession>A0A1L8HSN6</accession>
<evidence type="ECO:0000256" key="2">
    <source>
        <dbReference type="ARBA" id="ARBA00022729"/>
    </source>
</evidence>
<proteinExistence type="predicted"/>
<keyword evidence="4" id="KW-0325">Glycoprotein</keyword>
<keyword evidence="3" id="KW-0472">Membrane</keyword>
<dbReference type="Xenbase" id="XB-GENE-22166509">
    <property type="gene designation" value="hepacam2l.L"/>
</dbReference>
<organism evidence="5 6">
    <name type="scientific">Xenopus laevis</name>
    <name type="common">African clawed frog</name>
    <dbReference type="NCBI Taxonomy" id="8355"/>
    <lineage>
        <taxon>Eukaryota</taxon>
        <taxon>Metazoa</taxon>
        <taxon>Chordata</taxon>
        <taxon>Craniata</taxon>
        <taxon>Vertebrata</taxon>
        <taxon>Euteleostomi</taxon>
        <taxon>Amphibia</taxon>
        <taxon>Batrachia</taxon>
        <taxon>Anura</taxon>
        <taxon>Pipoidea</taxon>
        <taxon>Pipidae</taxon>
        <taxon>Xenopodinae</taxon>
        <taxon>Xenopus</taxon>
        <taxon>Xenopus</taxon>
    </lineage>
</organism>
<evidence type="ECO:0000313" key="6">
    <source>
        <dbReference type="RefSeq" id="XP_018082966.1"/>
    </source>
</evidence>
<dbReference type="CTD" id="108697441"/>
<evidence type="ECO:0000256" key="1">
    <source>
        <dbReference type="ARBA" id="ARBA00004370"/>
    </source>
</evidence>
<dbReference type="AlphaFoldDB" id="A0A1L8HSN6"/>
<evidence type="ECO:0000313" key="5">
    <source>
        <dbReference type="Proteomes" id="UP000186698"/>
    </source>
</evidence>
<gene>
    <name evidence="7" type="primary">hepacam2l.L</name>
    <name evidence="7" type="synonym">XB22166507.L</name>
    <name evidence="6" type="synonym">XB22166507.L [provisonal]</name>
</gene>
<dbReference type="RefSeq" id="XP_018082966.1">
    <property type="nucleotide sequence ID" value="XM_018227477.2"/>
</dbReference>
<protein>
    <submittedName>
        <fullName evidence="6">Uncharacterized protein XB22166507.L [provisonal] isoform X1</fullName>
    </submittedName>
</protein>
<dbReference type="SUPFAM" id="SSF48726">
    <property type="entry name" value="Immunoglobulin"/>
    <property type="match status" value="1"/>
</dbReference>
<dbReference type="InterPro" id="IPR015631">
    <property type="entry name" value="CD2/SLAM_rcpt"/>
</dbReference>
<keyword evidence="5" id="KW-1185">Reference proteome</keyword>
<evidence type="ECO:0000256" key="3">
    <source>
        <dbReference type="ARBA" id="ARBA00023136"/>
    </source>
</evidence>